<feature type="signal peptide" evidence="1">
    <location>
        <begin position="1"/>
        <end position="17"/>
    </location>
</feature>
<dbReference type="OrthoDB" id="9805017at2"/>
<reference evidence="2 3" key="1">
    <citation type="submission" date="2018-08" db="EMBL/GenBank/DDBJ databases">
        <title>Fibrisoma montanum sp. nov., isolated from Danxia mountain soil.</title>
        <authorList>
            <person name="Huang Y."/>
        </authorList>
    </citation>
    <scope>NUCLEOTIDE SEQUENCE [LARGE SCALE GENOMIC DNA]</scope>
    <source>
        <strain evidence="2 3">HYT19</strain>
    </source>
</reference>
<dbReference type="InterPro" id="IPR012334">
    <property type="entry name" value="Pectin_lyas_fold"/>
</dbReference>
<comment type="caution">
    <text evidence="2">The sequence shown here is derived from an EMBL/GenBank/DDBJ whole genome shotgun (WGS) entry which is preliminary data.</text>
</comment>
<dbReference type="InterPro" id="IPR011050">
    <property type="entry name" value="Pectin_lyase_fold/virulence"/>
</dbReference>
<organism evidence="2 3">
    <name type="scientific">Fibrisoma montanum</name>
    <dbReference type="NCBI Taxonomy" id="2305895"/>
    <lineage>
        <taxon>Bacteria</taxon>
        <taxon>Pseudomonadati</taxon>
        <taxon>Bacteroidota</taxon>
        <taxon>Cytophagia</taxon>
        <taxon>Cytophagales</taxon>
        <taxon>Spirosomataceae</taxon>
        <taxon>Fibrisoma</taxon>
    </lineage>
</organism>
<evidence type="ECO:0000313" key="3">
    <source>
        <dbReference type="Proteomes" id="UP000283523"/>
    </source>
</evidence>
<name>A0A418M418_9BACT</name>
<dbReference type="SMART" id="SM00710">
    <property type="entry name" value="PbH1"/>
    <property type="match status" value="6"/>
</dbReference>
<dbReference type="InterPro" id="IPR006626">
    <property type="entry name" value="PbH1"/>
</dbReference>
<protein>
    <submittedName>
        <fullName evidence="2">Right-handed parallel beta-helix repeat-containing protein</fullName>
    </submittedName>
</protein>
<evidence type="ECO:0000313" key="2">
    <source>
        <dbReference type="EMBL" id="RIV20512.1"/>
    </source>
</evidence>
<proteinExistence type="predicted"/>
<dbReference type="SUPFAM" id="SSF51126">
    <property type="entry name" value="Pectin lyase-like"/>
    <property type="match status" value="1"/>
</dbReference>
<accession>A0A418M418</accession>
<dbReference type="RefSeq" id="WP_119669680.1">
    <property type="nucleotide sequence ID" value="NZ_QXED01000006.1"/>
</dbReference>
<dbReference type="Gene3D" id="2.160.20.10">
    <property type="entry name" value="Single-stranded right-handed beta-helix, Pectin lyase-like"/>
    <property type="match status" value="1"/>
</dbReference>
<evidence type="ECO:0000256" key="1">
    <source>
        <dbReference type="SAM" id="SignalP"/>
    </source>
</evidence>
<dbReference type="Proteomes" id="UP000283523">
    <property type="component" value="Unassembled WGS sequence"/>
</dbReference>
<feature type="chain" id="PRO_5019375573" evidence="1">
    <location>
        <begin position="18"/>
        <end position="480"/>
    </location>
</feature>
<dbReference type="EMBL" id="QXED01000006">
    <property type="protein sequence ID" value="RIV20512.1"/>
    <property type="molecule type" value="Genomic_DNA"/>
</dbReference>
<keyword evidence="3" id="KW-1185">Reference proteome</keyword>
<sequence>MKPFLLVCLLLAQLTQAQTIDTIRVQPGQRILIEVAKPVPTPIPDTVVIEPPVPTPKDSVVVSPLPSRDTVVIVKPVPKPWVPKVIISKSGQYDLAKMGVLPGDTVGIQGGNYTFLKILNAVGTAAKPVVFRNYQGVVRHRSNTANQANFTFEGCDQIVIAGDGVDSIKYGIRLAAQYKDVSALVLSGFTKNVEVHHVEVDSAGFAGLMAKTDPTDDVRTQRGNFDMGRVYLHHNYIHNVRGEGFYVGSSFMNSGVRRTRRVAGKEEVYYLYPHYISSLEIAYNITDSTGCEGIQYSCSPGARVHDNRVSNSGLSPFAANQNNGVQIGGLSSGAFYDNEIRNSSGIGLIIVGHGGDLEIRNVLIENSGKGNVAAKFPEMPGVFIDERKDPSGFGTVPATNVRFINVTIKNSQVDAVRLYNETQTTYFVNCVFDGFSRFQIDRSPKTVPFSVTNSHVGPVSEAPSGVGYQPYIYPTNTFRR</sequence>
<dbReference type="AlphaFoldDB" id="A0A418M418"/>
<gene>
    <name evidence="2" type="ORF">DYU11_20930</name>
</gene>
<keyword evidence="1" id="KW-0732">Signal</keyword>